<dbReference type="STRING" id="200324.A0A2N5UJK2"/>
<keyword evidence="4" id="KW-1185">Reference proteome</keyword>
<dbReference type="EMBL" id="PGCI01000135">
    <property type="protein sequence ID" value="PLW37931.1"/>
    <property type="molecule type" value="Genomic_DNA"/>
</dbReference>
<evidence type="ECO:0000313" key="2">
    <source>
        <dbReference type="EMBL" id="PLW37931.1"/>
    </source>
</evidence>
<name>A0A2N5UJK2_9BASI</name>
<evidence type="ECO:0000256" key="1">
    <source>
        <dbReference type="SAM" id="MobiDB-lite"/>
    </source>
</evidence>
<protein>
    <submittedName>
        <fullName evidence="2">Uncharacterized protein</fullName>
    </submittedName>
</protein>
<dbReference type="Proteomes" id="UP000235388">
    <property type="component" value="Unassembled WGS sequence"/>
</dbReference>
<sequence length="105" mass="12019">MSTHPSSPIASSSRLLEATRPAFDRIRSSYVDRRPTASSNSISVDDNSTSSLSSVDREWQENFRQLHLLIDEYSNGLQLENDEKHNQHTKFLSSTLSYTYTFHHS</sequence>
<dbReference type="EMBL" id="PGCJ01000051">
    <property type="protein sequence ID" value="PLW54063.1"/>
    <property type="molecule type" value="Genomic_DNA"/>
</dbReference>
<evidence type="ECO:0000313" key="3">
    <source>
        <dbReference type="EMBL" id="PLW54063.1"/>
    </source>
</evidence>
<dbReference type="AlphaFoldDB" id="A0A2N5UJK2"/>
<reference evidence="4 5" key="1">
    <citation type="submission" date="2017-11" db="EMBL/GenBank/DDBJ databases">
        <title>De novo assembly and phasing of dikaryotic genomes from two isolates of Puccinia coronata f. sp. avenae, the causal agent of oat crown rust.</title>
        <authorList>
            <person name="Miller M.E."/>
            <person name="Zhang Y."/>
            <person name="Omidvar V."/>
            <person name="Sperschneider J."/>
            <person name="Schwessinger B."/>
            <person name="Raley C."/>
            <person name="Palmer J.M."/>
            <person name="Garnica D."/>
            <person name="Upadhyaya N."/>
            <person name="Rathjen J."/>
            <person name="Taylor J.M."/>
            <person name="Park R.F."/>
            <person name="Dodds P.N."/>
            <person name="Hirsch C.D."/>
            <person name="Kianian S.F."/>
            <person name="Figueroa M."/>
        </authorList>
    </citation>
    <scope>NUCLEOTIDE SEQUENCE [LARGE SCALE GENOMIC DNA]</scope>
    <source>
        <strain evidence="3">12NC29</strain>
        <strain evidence="2">12SD80</strain>
    </source>
</reference>
<evidence type="ECO:0000313" key="5">
    <source>
        <dbReference type="Proteomes" id="UP000235392"/>
    </source>
</evidence>
<dbReference type="OrthoDB" id="5555533at2759"/>
<dbReference type="Proteomes" id="UP000235392">
    <property type="component" value="Unassembled WGS sequence"/>
</dbReference>
<feature type="compositionally biased region" description="Low complexity" evidence="1">
    <location>
        <begin position="38"/>
        <end position="51"/>
    </location>
</feature>
<accession>A0A2N5UJK2</accession>
<proteinExistence type="predicted"/>
<feature type="region of interest" description="Disordered" evidence="1">
    <location>
        <begin position="27"/>
        <end position="51"/>
    </location>
</feature>
<organism evidence="2 5">
    <name type="scientific">Puccinia coronata f. sp. avenae</name>
    <dbReference type="NCBI Taxonomy" id="200324"/>
    <lineage>
        <taxon>Eukaryota</taxon>
        <taxon>Fungi</taxon>
        <taxon>Dikarya</taxon>
        <taxon>Basidiomycota</taxon>
        <taxon>Pucciniomycotina</taxon>
        <taxon>Pucciniomycetes</taxon>
        <taxon>Pucciniales</taxon>
        <taxon>Pucciniaceae</taxon>
        <taxon>Puccinia</taxon>
    </lineage>
</organism>
<evidence type="ECO:0000313" key="4">
    <source>
        <dbReference type="Proteomes" id="UP000235388"/>
    </source>
</evidence>
<comment type="caution">
    <text evidence="2">The sequence shown here is derived from an EMBL/GenBank/DDBJ whole genome shotgun (WGS) entry which is preliminary data.</text>
</comment>
<gene>
    <name evidence="3" type="ORF">PCANC_06396</name>
    <name evidence="2" type="ORF">PCASD_10018</name>
</gene>